<gene>
    <name evidence="2" type="ORF">ABC974_02565</name>
</gene>
<dbReference type="Pfam" id="PF02627">
    <property type="entry name" value="CMD"/>
    <property type="match status" value="1"/>
</dbReference>
<dbReference type="SUPFAM" id="SSF69118">
    <property type="entry name" value="AhpD-like"/>
    <property type="match status" value="1"/>
</dbReference>
<sequence length="218" mass="24456">MSDDIKPRILPLPRAEWSDDAREVFAYWGEPNAWEEGSKTNIIMVMGNHPDLGKAFNVWGKHLLMSNTLPTRALELLILRVAWRVKSAYEWHNHVGYGINAGLTLDEIAALRTFPDGGDWNEQDALVLRSVDELIDSGNLSDATWDALGAHFDKRQKMDLVFSIGHYVMTSWALSVFGVQIEGGADRIGFDLKTASGRIPGKTWKPGEAENWVDTRGY</sequence>
<name>A0ABU9XY69_9SPHN</name>
<keyword evidence="3" id="KW-1185">Reference proteome</keyword>
<dbReference type="Proteomes" id="UP001419910">
    <property type="component" value="Unassembled WGS sequence"/>
</dbReference>
<reference evidence="2 3" key="1">
    <citation type="submission" date="2024-05" db="EMBL/GenBank/DDBJ databases">
        <authorList>
            <person name="Liu Q."/>
            <person name="Xin Y.-H."/>
        </authorList>
    </citation>
    <scope>NUCLEOTIDE SEQUENCE [LARGE SCALE GENOMIC DNA]</scope>
    <source>
        <strain evidence="2 3">CGMCC 1.10181</strain>
    </source>
</reference>
<dbReference type="InterPro" id="IPR003779">
    <property type="entry name" value="CMD-like"/>
</dbReference>
<comment type="caution">
    <text evidence="2">The sequence shown here is derived from an EMBL/GenBank/DDBJ whole genome shotgun (WGS) entry which is preliminary data.</text>
</comment>
<evidence type="ECO:0000313" key="2">
    <source>
        <dbReference type="EMBL" id="MEN2788495.1"/>
    </source>
</evidence>
<accession>A0ABU9XY69</accession>
<dbReference type="RefSeq" id="WP_343890499.1">
    <property type="nucleotide sequence ID" value="NZ_BAAAEH010000035.1"/>
</dbReference>
<dbReference type="EMBL" id="JBDIME010000002">
    <property type="protein sequence ID" value="MEN2788495.1"/>
    <property type="molecule type" value="Genomic_DNA"/>
</dbReference>
<evidence type="ECO:0000259" key="1">
    <source>
        <dbReference type="Pfam" id="PF02627"/>
    </source>
</evidence>
<proteinExistence type="predicted"/>
<protein>
    <submittedName>
        <fullName evidence="2">Carboxymuconolactone decarboxylase family protein</fullName>
    </submittedName>
</protein>
<dbReference type="InterPro" id="IPR029032">
    <property type="entry name" value="AhpD-like"/>
</dbReference>
<organism evidence="2 3">
    <name type="scientific">Sphingomonas oligophenolica</name>
    <dbReference type="NCBI Taxonomy" id="301154"/>
    <lineage>
        <taxon>Bacteria</taxon>
        <taxon>Pseudomonadati</taxon>
        <taxon>Pseudomonadota</taxon>
        <taxon>Alphaproteobacteria</taxon>
        <taxon>Sphingomonadales</taxon>
        <taxon>Sphingomonadaceae</taxon>
        <taxon>Sphingomonas</taxon>
    </lineage>
</organism>
<feature type="domain" description="Carboxymuconolactone decarboxylase-like" evidence="1">
    <location>
        <begin position="50"/>
        <end position="112"/>
    </location>
</feature>
<evidence type="ECO:0000313" key="3">
    <source>
        <dbReference type="Proteomes" id="UP001419910"/>
    </source>
</evidence>
<dbReference type="PANTHER" id="PTHR34846">
    <property type="entry name" value="4-CARBOXYMUCONOLACTONE DECARBOXYLASE FAMILY PROTEIN (AFU_ORTHOLOGUE AFUA_6G11590)"/>
    <property type="match status" value="1"/>
</dbReference>
<dbReference type="PANTHER" id="PTHR34846:SF5">
    <property type="entry name" value="CARBOXYMUCONOLACTONE DECARBOXYLASE-LIKE DOMAIN-CONTAINING PROTEIN"/>
    <property type="match status" value="1"/>
</dbReference>
<dbReference type="Gene3D" id="1.20.1290.10">
    <property type="entry name" value="AhpD-like"/>
    <property type="match status" value="1"/>
</dbReference>